<name>A0A6U1G0W0_9CHLO</name>
<evidence type="ECO:0008006" key="4">
    <source>
        <dbReference type="Google" id="ProtNLM"/>
    </source>
</evidence>
<dbReference type="EMBL" id="HBGG01013009">
    <property type="protein sequence ID" value="CAD9204424.1"/>
    <property type="molecule type" value="Transcribed_RNA"/>
</dbReference>
<sequence>MAMSRATTTSLLVMLVFIGLFCASAQARSLKNEKFPYDHMDAYAGQNCKEANIGTYNDYTLWQCLRKCQSRGCDAFVYRSELSQDNVCKLYNQCSRKDGNDGEMLFIVE</sequence>
<organism evidence="3">
    <name type="scientific">Tetraselmis chuii</name>
    <dbReference type="NCBI Taxonomy" id="63592"/>
    <lineage>
        <taxon>Eukaryota</taxon>
        <taxon>Viridiplantae</taxon>
        <taxon>Chlorophyta</taxon>
        <taxon>core chlorophytes</taxon>
        <taxon>Chlorodendrophyceae</taxon>
        <taxon>Chlorodendrales</taxon>
        <taxon>Chlorodendraceae</taxon>
        <taxon>Tetraselmis</taxon>
    </lineage>
</organism>
<reference evidence="3" key="1">
    <citation type="submission" date="2021-01" db="EMBL/GenBank/DDBJ databases">
        <authorList>
            <person name="Corre E."/>
            <person name="Pelletier E."/>
            <person name="Niang G."/>
            <person name="Scheremetjew M."/>
            <person name="Finn R."/>
            <person name="Kale V."/>
            <person name="Holt S."/>
            <person name="Cochrane G."/>
            <person name="Meng A."/>
            <person name="Brown T."/>
            <person name="Cohen L."/>
        </authorList>
    </citation>
    <scope>NUCLEOTIDE SEQUENCE</scope>
    <source>
        <strain evidence="3">PLY429</strain>
    </source>
</reference>
<evidence type="ECO:0000313" key="3">
    <source>
        <dbReference type="EMBL" id="CAD9204425.1"/>
    </source>
</evidence>
<keyword evidence="1" id="KW-0732">Signal</keyword>
<protein>
    <recommendedName>
        <fullName evidence="4">Apple domain-containing protein</fullName>
    </recommendedName>
</protein>
<evidence type="ECO:0000313" key="2">
    <source>
        <dbReference type="EMBL" id="CAD9204424.1"/>
    </source>
</evidence>
<dbReference type="AlphaFoldDB" id="A0A6U1G0W0"/>
<feature type="signal peptide" evidence="1">
    <location>
        <begin position="1"/>
        <end position="27"/>
    </location>
</feature>
<feature type="chain" id="PRO_5036191885" description="Apple domain-containing protein" evidence="1">
    <location>
        <begin position="28"/>
        <end position="109"/>
    </location>
</feature>
<accession>A0A6U1G0W0</accession>
<evidence type="ECO:0000256" key="1">
    <source>
        <dbReference type="SAM" id="SignalP"/>
    </source>
</evidence>
<proteinExistence type="predicted"/>
<gene>
    <name evidence="2" type="ORF">TCHU04912_LOCUS6659</name>
    <name evidence="3" type="ORF">TCHU04912_LOCUS6660</name>
</gene>
<dbReference type="EMBL" id="HBGG01013010">
    <property type="protein sequence ID" value="CAD9204425.1"/>
    <property type="molecule type" value="Transcribed_RNA"/>
</dbReference>